<evidence type="ECO:0000259" key="3">
    <source>
        <dbReference type="Pfam" id="PF05030"/>
    </source>
</evidence>
<organism evidence="4">
    <name type="scientific">Oikopleura dioica</name>
    <name type="common">Tunicate</name>
    <dbReference type="NCBI Taxonomy" id="34765"/>
    <lineage>
        <taxon>Eukaryota</taxon>
        <taxon>Metazoa</taxon>
        <taxon>Chordata</taxon>
        <taxon>Tunicata</taxon>
        <taxon>Appendicularia</taxon>
        <taxon>Copelata</taxon>
        <taxon>Oikopleuridae</taxon>
        <taxon>Oikopleura</taxon>
    </lineage>
</organism>
<feature type="compositionally biased region" description="Low complexity" evidence="2">
    <location>
        <begin position="391"/>
        <end position="407"/>
    </location>
</feature>
<feature type="region of interest" description="Disordered" evidence="2">
    <location>
        <begin position="92"/>
        <end position="468"/>
    </location>
</feature>
<dbReference type="Proteomes" id="UP000001307">
    <property type="component" value="Unassembled WGS sequence"/>
</dbReference>
<dbReference type="AlphaFoldDB" id="E4Y259"/>
<evidence type="ECO:0000313" key="4">
    <source>
        <dbReference type="EMBL" id="CBY15953.1"/>
    </source>
</evidence>
<feature type="compositionally biased region" description="Polar residues" evidence="2">
    <location>
        <begin position="188"/>
        <end position="203"/>
    </location>
</feature>
<evidence type="ECO:0000256" key="1">
    <source>
        <dbReference type="ARBA" id="ARBA00007945"/>
    </source>
</evidence>
<feature type="compositionally biased region" description="Low complexity" evidence="2">
    <location>
        <begin position="437"/>
        <end position="456"/>
    </location>
</feature>
<feature type="compositionally biased region" description="Basic and acidic residues" evidence="2">
    <location>
        <begin position="255"/>
        <end position="266"/>
    </location>
</feature>
<proteinExistence type="inferred from homology"/>
<dbReference type="Pfam" id="PF05030">
    <property type="entry name" value="SSXT"/>
    <property type="match status" value="1"/>
</dbReference>
<feature type="compositionally biased region" description="Polar residues" evidence="2">
    <location>
        <begin position="420"/>
        <end position="436"/>
    </location>
</feature>
<protein>
    <recommendedName>
        <fullName evidence="3">SS18 N-terminal domain-containing protein</fullName>
    </recommendedName>
</protein>
<dbReference type="InParanoid" id="E4Y259"/>
<reference evidence="4" key="1">
    <citation type="journal article" date="2010" name="Science">
        <title>Plasticity of animal genome architecture unmasked by rapid evolution of a pelagic tunicate.</title>
        <authorList>
            <person name="Denoeud F."/>
            <person name="Henriet S."/>
            <person name="Mungpakdee S."/>
            <person name="Aury J.M."/>
            <person name="Da Silva C."/>
            <person name="Brinkmann H."/>
            <person name="Mikhaleva J."/>
            <person name="Olsen L.C."/>
            <person name="Jubin C."/>
            <person name="Canestro C."/>
            <person name="Bouquet J.M."/>
            <person name="Danks G."/>
            <person name="Poulain J."/>
            <person name="Campsteijn C."/>
            <person name="Adamski M."/>
            <person name="Cross I."/>
            <person name="Yadetie F."/>
            <person name="Muffato M."/>
            <person name="Louis A."/>
            <person name="Butcher S."/>
            <person name="Tsagkogeorga G."/>
            <person name="Konrad A."/>
            <person name="Singh S."/>
            <person name="Jensen M.F."/>
            <person name="Cong E.H."/>
            <person name="Eikeseth-Otteraa H."/>
            <person name="Noel B."/>
            <person name="Anthouard V."/>
            <person name="Porcel B.M."/>
            <person name="Kachouri-Lafond R."/>
            <person name="Nishino A."/>
            <person name="Ugolini M."/>
            <person name="Chourrout P."/>
            <person name="Nishida H."/>
            <person name="Aasland R."/>
            <person name="Huzurbazar S."/>
            <person name="Westhof E."/>
            <person name="Delsuc F."/>
            <person name="Lehrach H."/>
            <person name="Reinhardt R."/>
            <person name="Weissenbach J."/>
            <person name="Roy S.W."/>
            <person name="Artiguenave F."/>
            <person name="Postlethwait J.H."/>
            <person name="Manak J.R."/>
            <person name="Thompson E.M."/>
            <person name="Jaillon O."/>
            <person name="Du Pasquier L."/>
            <person name="Boudinot P."/>
            <person name="Liberles D.A."/>
            <person name="Volff J.N."/>
            <person name="Philippe H."/>
            <person name="Lenhard B."/>
            <person name="Roest Crollius H."/>
            <person name="Wincker P."/>
            <person name="Chourrout D."/>
        </authorList>
    </citation>
    <scope>NUCLEOTIDE SEQUENCE [LARGE SCALE GENOMIC DNA]</scope>
</reference>
<feature type="compositionally biased region" description="Polar residues" evidence="2">
    <location>
        <begin position="238"/>
        <end position="250"/>
    </location>
</feature>
<feature type="non-terminal residue" evidence="4">
    <location>
        <position position="1"/>
    </location>
</feature>
<gene>
    <name evidence="4" type="ORF">GSOID_T00016248001</name>
</gene>
<comment type="similarity">
    <text evidence="1">Belongs to the SS18 family.</text>
</comment>
<feature type="compositionally biased region" description="Low complexity" evidence="2">
    <location>
        <begin position="356"/>
        <end position="384"/>
    </location>
</feature>
<dbReference type="OrthoDB" id="10265171at2759"/>
<keyword evidence="5" id="KW-1185">Reference proteome</keyword>
<name>E4Y259_OIKDI</name>
<dbReference type="InterPro" id="IPR007726">
    <property type="entry name" value="SS18_N"/>
</dbReference>
<feature type="compositionally biased region" description="Low complexity" evidence="2">
    <location>
        <begin position="148"/>
        <end position="171"/>
    </location>
</feature>
<evidence type="ECO:0000313" key="5">
    <source>
        <dbReference type="Proteomes" id="UP000001307"/>
    </source>
</evidence>
<sequence>AIFSEIQVVRSELRGPVPPPPGAGHNGHGMPPNSAPPSRSQIQFILDENTHLIECIINYQQKGMVQDCGQYQTKLHKNLVYLATAADKQGSGMGLGGPGGPAPAHPGAPHDQPNAQQPGMPQLGAPTHPQAPPASQTTPGPGHEGSRPAHQQMHSAPQQPQHAQAPIQQHPGIPNGVPNGHPPKAPTPVSSEQERPPTSQAAVSNEAPPKSPASQASSNHRADSQPAAENPPTPGNPPSVTYPDQENSISPKPGSEADSRKTDEPPKTPQETAPVQSPAPQTQTQQQQQAQPPAQSQPQHRPMQQSPSAQPQPVPTQQNPQIQGNPHPGQPYPGFHGGQPGQNPAHRFPYSQHPSYPNYPGAPANPGAYPGAQAPGGAYQMNQQHPHHGSHQPPQQQTQISPQKQPSTPNPPPRPESAHASPQTPQQPTHAQSTNIPQQSPQQSSPGQHPSMMQSPGGMIQPTRAAGNAAKNGSAAWISLRVPWSTWLSSTSLSTARSSWRRWLPATSRNATRIWSTTRTSRLSRIPTARISTIWTVSSPVPRGWISGSTATRRCSSWNGRTPTTATRTVPSISSVTHLELADKLNSRTAIFQRLSSLHTNNECYYTNFR</sequence>
<accession>E4Y259</accession>
<evidence type="ECO:0000256" key="2">
    <source>
        <dbReference type="SAM" id="MobiDB-lite"/>
    </source>
</evidence>
<feature type="domain" description="SS18 N-terminal" evidence="3">
    <location>
        <begin position="35"/>
        <end position="89"/>
    </location>
</feature>
<feature type="compositionally biased region" description="Low complexity" evidence="2">
    <location>
        <begin position="276"/>
        <end position="323"/>
    </location>
</feature>
<feature type="region of interest" description="Disordered" evidence="2">
    <location>
        <begin position="13"/>
        <end position="39"/>
    </location>
</feature>
<dbReference type="EMBL" id="FN653771">
    <property type="protein sequence ID" value="CBY15953.1"/>
    <property type="molecule type" value="Genomic_DNA"/>
</dbReference>